<feature type="region of interest" description="Disordered" evidence="1">
    <location>
        <begin position="249"/>
        <end position="272"/>
    </location>
</feature>
<evidence type="ECO:0000313" key="3">
    <source>
        <dbReference type="Proteomes" id="UP001211907"/>
    </source>
</evidence>
<accession>A0AAD5T4B7</accession>
<evidence type="ECO:0000256" key="1">
    <source>
        <dbReference type="SAM" id="MobiDB-lite"/>
    </source>
</evidence>
<sequence>MTALDVRRLMDNSSLGYSSSLDGLLHSDRHPCTSNVEGAIACLDSVLSEIHSAPSAINSLKGTLEAQVKTALSAKKCLNGALNGALVKKTSETEFFVAWMNIHMISWSFFCDGDDVWFAMERRSVVSYSQFNTVEATQNSITSGFFSGGAVLATMMFATNPVGLAVAIAATAGTGLTTAAISYAGEIKAAQNAAKTLDSHKEMFLVRRLIDDKELLVGSKRQPDLTNSDTNFLFTVGFICQSAHMLGHQPKTGPSAEAHGLSEHHYKQPAISKERSSLGNANLTIIKKF</sequence>
<gene>
    <name evidence="2" type="ORF">HK100_008913</name>
</gene>
<keyword evidence="3" id="KW-1185">Reference proteome</keyword>
<protein>
    <submittedName>
        <fullName evidence="2">Uncharacterized protein</fullName>
    </submittedName>
</protein>
<evidence type="ECO:0000313" key="2">
    <source>
        <dbReference type="EMBL" id="KAJ3128911.1"/>
    </source>
</evidence>
<name>A0AAD5T4B7_9FUNG</name>
<reference evidence="2" key="1">
    <citation type="submission" date="2020-05" db="EMBL/GenBank/DDBJ databases">
        <title>Phylogenomic resolution of chytrid fungi.</title>
        <authorList>
            <person name="Stajich J.E."/>
            <person name="Amses K."/>
            <person name="Simmons R."/>
            <person name="Seto K."/>
            <person name="Myers J."/>
            <person name="Bonds A."/>
            <person name="Quandt C.A."/>
            <person name="Barry K."/>
            <person name="Liu P."/>
            <person name="Grigoriev I."/>
            <person name="Longcore J.E."/>
            <person name="James T.Y."/>
        </authorList>
    </citation>
    <scope>NUCLEOTIDE SEQUENCE</scope>
    <source>
        <strain evidence="2">JEL0513</strain>
    </source>
</reference>
<proteinExistence type="predicted"/>
<dbReference type="AlphaFoldDB" id="A0AAD5T4B7"/>
<comment type="caution">
    <text evidence="2">The sequence shown here is derived from an EMBL/GenBank/DDBJ whole genome shotgun (WGS) entry which is preliminary data.</text>
</comment>
<organism evidence="2 3">
    <name type="scientific">Physocladia obscura</name>
    <dbReference type="NCBI Taxonomy" id="109957"/>
    <lineage>
        <taxon>Eukaryota</taxon>
        <taxon>Fungi</taxon>
        <taxon>Fungi incertae sedis</taxon>
        <taxon>Chytridiomycota</taxon>
        <taxon>Chytridiomycota incertae sedis</taxon>
        <taxon>Chytridiomycetes</taxon>
        <taxon>Chytridiales</taxon>
        <taxon>Chytriomycetaceae</taxon>
        <taxon>Physocladia</taxon>
    </lineage>
</organism>
<feature type="compositionally biased region" description="Basic and acidic residues" evidence="1">
    <location>
        <begin position="260"/>
        <end position="272"/>
    </location>
</feature>
<dbReference type="Proteomes" id="UP001211907">
    <property type="component" value="Unassembled WGS sequence"/>
</dbReference>
<dbReference type="EMBL" id="JADGJH010000444">
    <property type="protein sequence ID" value="KAJ3128911.1"/>
    <property type="molecule type" value="Genomic_DNA"/>
</dbReference>